<feature type="domain" description="Zn(2)-C6 fungal-type" evidence="10">
    <location>
        <begin position="81"/>
        <end position="111"/>
    </location>
</feature>
<organism evidence="11 12">
    <name type="scientific">Aspergillus ochraceoroseus</name>
    <dbReference type="NCBI Taxonomy" id="138278"/>
    <lineage>
        <taxon>Eukaryota</taxon>
        <taxon>Fungi</taxon>
        <taxon>Dikarya</taxon>
        <taxon>Ascomycota</taxon>
        <taxon>Pezizomycotina</taxon>
        <taxon>Eurotiomycetes</taxon>
        <taxon>Eurotiomycetidae</taxon>
        <taxon>Eurotiales</taxon>
        <taxon>Aspergillaceae</taxon>
        <taxon>Aspergillus</taxon>
        <taxon>Aspergillus subgen. Nidulantes</taxon>
    </lineage>
</organism>
<keyword evidence="12" id="KW-1185">Reference proteome</keyword>
<dbReference type="Gene3D" id="4.10.240.10">
    <property type="entry name" value="Zn(2)-C6 fungal-type DNA-binding domain"/>
    <property type="match status" value="1"/>
</dbReference>
<dbReference type="PANTHER" id="PTHR37534:SF40">
    <property type="entry name" value="ZN(2)-C6 FUNGAL-TYPE DOMAIN-CONTAINING PROTEIN"/>
    <property type="match status" value="1"/>
</dbReference>
<evidence type="ECO:0000259" key="10">
    <source>
        <dbReference type="PROSITE" id="PS50048"/>
    </source>
</evidence>
<keyword evidence="2 8" id="KW-0853">WD repeat</keyword>
<dbReference type="SUPFAM" id="SSF50978">
    <property type="entry name" value="WD40 repeat-like"/>
    <property type="match status" value="1"/>
</dbReference>
<evidence type="ECO:0000256" key="8">
    <source>
        <dbReference type="PROSITE-ProRule" id="PRU00221"/>
    </source>
</evidence>
<keyword evidence="5" id="KW-0238">DNA-binding</keyword>
<keyword evidence="7" id="KW-0539">Nucleus</keyword>
<evidence type="ECO:0000256" key="7">
    <source>
        <dbReference type="ARBA" id="ARBA00023242"/>
    </source>
</evidence>
<dbReference type="InterPro" id="IPR001138">
    <property type="entry name" value="Zn2Cys6_DnaBD"/>
</dbReference>
<dbReference type="PANTHER" id="PTHR37534">
    <property type="entry name" value="TRANSCRIPTIONAL ACTIVATOR PROTEIN UGA3"/>
    <property type="match status" value="1"/>
</dbReference>
<evidence type="ECO:0000256" key="1">
    <source>
        <dbReference type="ARBA" id="ARBA00004123"/>
    </source>
</evidence>
<keyword evidence="6" id="KW-0804">Transcription</keyword>
<dbReference type="Pfam" id="PF00172">
    <property type="entry name" value="Zn_clus"/>
    <property type="match status" value="1"/>
</dbReference>
<evidence type="ECO:0000313" key="11">
    <source>
        <dbReference type="EMBL" id="KKK13035.1"/>
    </source>
</evidence>
<comment type="caution">
    <text evidence="11">The sequence shown here is derived from an EMBL/GenBank/DDBJ whole genome shotgun (WGS) entry which is preliminary data.</text>
</comment>
<name>A0A0F8W556_9EURO</name>
<dbReference type="InterPro" id="IPR036322">
    <property type="entry name" value="WD40_repeat_dom_sf"/>
</dbReference>
<dbReference type="CDD" id="cd00067">
    <property type="entry name" value="GAL4"/>
    <property type="match status" value="1"/>
</dbReference>
<dbReference type="GO" id="GO:0045944">
    <property type="term" value="P:positive regulation of transcription by RNA polymerase II"/>
    <property type="evidence" value="ECO:0007669"/>
    <property type="project" value="TreeGrafter"/>
</dbReference>
<proteinExistence type="predicted"/>
<feature type="repeat" description="WD" evidence="8">
    <location>
        <begin position="802"/>
        <end position="817"/>
    </location>
</feature>
<dbReference type="InterPro" id="IPR036864">
    <property type="entry name" value="Zn2-C6_fun-type_DNA-bd_sf"/>
</dbReference>
<accession>A0A0F8W556</accession>
<evidence type="ECO:0000256" key="6">
    <source>
        <dbReference type="ARBA" id="ARBA00023163"/>
    </source>
</evidence>
<dbReference type="PROSITE" id="PS00463">
    <property type="entry name" value="ZN2_CY6_FUNGAL_1"/>
    <property type="match status" value="1"/>
</dbReference>
<dbReference type="InterPro" id="IPR001680">
    <property type="entry name" value="WD40_rpt"/>
</dbReference>
<dbReference type="OrthoDB" id="4078573at2759"/>
<dbReference type="InterPro" id="IPR019775">
    <property type="entry name" value="WD40_repeat_CS"/>
</dbReference>
<gene>
    <name evidence="11" type="ORF">AOCH_001050</name>
</gene>
<dbReference type="EMBL" id="JYKN01003331">
    <property type="protein sequence ID" value="KKK13035.1"/>
    <property type="molecule type" value="Genomic_DNA"/>
</dbReference>
<dbReference type="VEuPathDB" id="FungiDB:P175DRAFT_0498486"/>
<sequence length="817" mass="91247">MISDIKGHVSNPTDYDDTVADMNAQELSSSDPVLAASISNDANQPDVIPDSTPLSATCTPLNETDRDSDFAVKKQRRVRTGCFTCRERHLKCDEAQGQCQNCRRSGRICRRGIRLNFIDTQTVTPPHYIKPLPGNSFKFQDDSRAIASEYVGGSERYPPVQQDNQLESHVSQSLATINSLQSDQKGNSPFKSSKYGSNRHRCLNDPEGVFLMKLFVEELGPWIDAMEETKYFTHILPFYALEEPMLYNALIACGARHMSVANPSYSEEKASYFYSVASRMLSDYLKDSDRDSALCATTAVALSVYEIMCFGPVHSRSHIIAATGLINECRWDSTTNGLGGACFWLNTAIELTGCLLFRRKLSSNPDLWSINMNMAPTMPSITGNEEIWTRRMIYICAKVSNFRLSISEPQEPDKPNHTSMVGQQLQEWETCKKLCDEWAALAPRSMMPLGHLQAWQTNSKSIFPEIWLLKRPSVIAHMFYHVTRLMLARTNPSQPRIAPEMQHAQQEHAYNVFGGVANVKDRHGRDHKLKVWRFRVQDEESLQKTLPVDIGDSSQSGTGNQPWLVHSLPVNALNFCAFSMQFLETGLHTHEDDGSKPSDSVPPSSALIAERRICTIPADPTVKTGMVMAAHLTTSQSGELYVAAAYEDGHVMVFGHRGAVKEKDFSSNGSWKWEKLYISRPHSQPVLSIDVCCATGDYFLSSSADACLSSILFLALELRLRRPGPWKDICHCRVGFKGQGLFMQDDEGASGDLSPTPGPESTLGKAGDEENGAQLTKREERDFSLAQVQRQRSQKVQNTHWLAAGSKDGKISLWDIY</sequence>
<dbReference type="Pfam" id="PF11951">
    <property type="entry name" value="Fungal_trans_2"/>
    <property type="match status" value="1"/>
</dbReference>
<dbReference type="SUPFAM" id="SSF57701">
    <property type="entry name" value="Zn2/Cys6 DNA-binding domain"/>
    <property type="match status" value="1"/>
</dbReference>
<evidence type="ECO:0000256" key="9">
    <source>
        <dbReference type="SAM" id="MobiDB-lite"/>
    </source>
</evidence>
<comment type="subcellular location">
    <subcellularLocation>
        <location evidence="1">Nucleus</location>
    </subcellularLocation>
</comment>
<keyword evidence="3" id="KW-0677">Repeat</keyword>
<dbReference type="SMART" id="SM00066">
    <property type="entry name" value="GAL4"/>
    <property type="match status" value="1"/>
</dbReference>
<evidence type="ECO:0000313" key="12">
    <source>
        <dbReference type="Proteomes" id="UP000034947"/>
    </source>
</evidence>
<dbReference type="AlphaFoldDB" id="A0A0F8W556"/>
<evidence type="ECO:0000256" key="3">
    <source>
        <dbReference type="ARBA" id="ARBA00022737"/>
    </source>
</evidence>
<dbReference type="InterPro" id="IPR015943">
    <property type="entry name" value="WD40/YVTN_repeat-like_dom_sf"/>
</dbReference>
<dbReference type="PROSITE" id="PS50048">
    <property type="entry name" value="ZN2_CY6_FUNGAL_2"/>
    <property type="match status" value="1"/>
</dbReference>
<dbReference type="Gene3D" id="2.130.10.10">
    <property type="entry name" value="YVTN repeat-like/Quinoprotein amine dehydrogenase"/>
    <property type="match status" value="1"/>
</dbReference>
<dbReference type="PROSITE" id="PS50082">
    <property type="entry name" value="WD_REPEATS_2"/>
    <property type="match status" value="1"/>
</dbReference>
<dbReference type="Proteomes" id="UP000034947">
    <property type="component" value="Unassembled WGS sequence"/>
</dbReference>
<keyword evidence="4" id="KW-0805">Transcription regulation</keyword>
<protein>
    <recommendedName>
        <fullName evidence="10">Zn(2)-C6 fungal-type domain-containing protein</fullName>
    </recommendedName>
</protein>
<evidence type="ECO:0000256" key="5">
    <source>
        <dbReference type="ARBA" id="ARBA00023125"/>
    </source>
</evidence>
<dbReference type="VEuPathDB" id="FungiDB:P175DRAFT_0506832"/>
<feature type="region of interest" description="Disordered" evidence="9">
    <location>
        <begin position="41"/>
        <end position="60"/>
    </location>
</feature>
<dbReference type="InterPro" id="IPR021858">
    <property type="entry name" value="Fun_TF"/>
</dbReference>
<dbReference type="GO" id="GO:0000981">
    <property type="term" value="F:DNA-binding transcription factor activity, RNA polymerase II-specific"/>
    <property type="evidence" value="ECO:0007669"/>
    <property type="project" value="InterPro"/>
</dbReference>
<dbReference type="GO" id="GO:0000976">
    <property type="term" value="F:transcription cis-regulatory region binding"/>
    <property type="evidence" value="ECO:0007669"/>
    <property type="project" value="TreeGrafter"/>
</dbReference>
<reference evidence="11 12" key="1">
    <citation type="submission" date="2015-02" db="EMBL/GenBank/DDBJ databases">
        <title>Draft Genome Sequences of Two Closely-Related Aflatoxigenic Aspergillus Species Obtained from the Cote d'Ivoire.</title>
        <authorList>
            <person name="Moore G.G."/>
            <person name="Beltz S.B."/>
            <person name="Mack B.M."/>
        </authorList>
    </citation>
    <scope>NUCLEOTIDE SEQUENCE [LARGE SCALE GENOMIC DNA]</scope>
    <source>
        <strain evidence="11 12">SRRC1432</strain>
    </source>
</reference>
<evidence type="ECO:0000256" key="2">
    <source>
        <dbReference type="ARBA" id="ARBA00022574"/>
    </source>
</evidence>
<feature type="region of interest" description="Disordered" evidence="9">
    <location>
        <begin position="747"/>
        <end position="775"/>
    </location>
</feature>
<evidence type="ECO:0000256" key="4">
    <source>
        <dbReference type="ARBA" id="ARBA00023015"/>
    </source>
</evidence>
<dbReference type="GO" id="GO:0008270">
    <property type="term" value="F:zinc ion binding"/>
    <property type="evidence" value="ECO:0007669"/>
    <property type="project" value="InterPro"/>
</dbReference>
<dbReference type="PROSITE" id="PS00678">
    <property type="entry name" value="WD_REPEATS_1"/>
    <property type="match status" value="1"/>
</dbReference>
<dbReference type="GO" id="GO:0005634">
    <property type="term" value="C:nucleus"/>
    <property type="evidence" value="ECO:0007669"/>
    <property type="project" value="UniProtKB-SubCell"/>
</dbReference>